<dbReference type="GO" id="GO:0000139">
    <property type="term" value="C:Golgi membrane"/>
    <property type="evidence" value="ECO:0007669"/>
    <property type="project" value="UniProtKB-SubCell"/>
</dbReference>
<organism evidence="13 14">
    <name type="scientific">Naganishia liquefaciens</name>
    <dbReference type="NCBI Taxonomy" id="104408"/>
    <lineage>
        <taxon>Eukaryota</taxon>
        <taxon>Fungi</taxon>
        <taxon>Dikarya</taxon>
        <taxon>Basidiomycota</taxon>
        <taxon>Agaricomycotina</taxon>
        <taxon>Tremellomycetes</taxon>
        <taxon>Filobasidiales</taxon>
        <taxon>Filobasidiaceae</taxon>
        <taxon>Naganishia</taxon>
    </lineage>
</organism>
<dbReference type="EMBL" id="BLZA01000028">
    <property type="protein sequence ID" value="GHJ88103.1"/>
    <property type="molecule type" value="Genomic_DNA"/>
</dbReference>
<feature type="domain" description="VTT" evidence="12">
    <location>
        <begin position="96"/>
        <end position="206"/>
    </location>
</feature>
<evidence type="ECO:0000256" key="9">
    <source>
        <dbReference type="ARBA" id="ARBA00023136"/>
    </source>
</evidence>
<gene>
    <name evidence="13" type="ORF">NliqN6_4505</name>
</gene>
<reference evidence="13" key="1">
    <citation type="submission" date="2020-07" db="EMBL/GenBank/DDBJ databases">
        <title>Draft Genome Sequence of a Deep-Sea Yeast, Naganishia (Cryptococcus) liquefaciens strain N6.</title>
        <authorList>
            <person name="Han Y.W."/>
            <person name="Kajitani R."/>
            <person name="Morimoto H."/>
            <person name="Parhat M."/>
            <person name="Tsubouchi H."/>
            <person name="Bakenova O."/>
            <person name="Ogata M."/>
            <person name="Argunhan B."/>
            <person name="Aoki R."/>
            <person name="Kajiwara S."/>
            <person name="Itoh T."/>
            <person name="Iwasaki H."/>
        </authorList>
    </citation>
    <scope>NUCLEOTIDE SEQUENCE</scope>
    <source>
        <strain evidence="13">N6</strain>
    </source>
</reference>
<dbReference type="InterPro" id="IPR032816">
    <property type="entry name" value="VTT_dom"/>
</dbReference>
<evidence type="ECO:0000256" key="11">
    <source>
        <dbReference type="SAM" id="Phobius"/>
    </source>
</evidence>
<dbReference type="GO" id="GO:0000022">
    <property type="term" value="P:mitotic spindle elongation"/>
    <property type="evidence" value="ECO:0007669"/>
    <property type="project" value="TreeGrafter"/>
</dbReference>
<comment type="subcellular location">
    <subcellularLocation>
        <location evidence="2">Golgi apparatus membrane</location>
        <topology evidence="2">Multi-pass membrane protein</topology>
    </subcellularLocation>
</comment>
<name>A0A8H3YGB3_9TREE</name>
<keyword evidence="7 11" id="KW-1133">Transmembrane helix</keyword>
<dbReference type="InterPro" id="IPR051076">
    <property type="entry name" value="Golgi_membrane_TVP38/TMEM64"/>
</dbReference>
<evidence type="ECO:0000256" key="2">
    <source>
        <dbReference type="ARBA" id="ARBA00004653"/>
    </source>
</evidence>
<feature type="transmembrane region" description="Helical" evidence="11">
    <location>
        <begin position="109"/>
        <end position="133"/>
    </location>
</feature>
<comment type="caution">
    <text evidence="13">The sequence shown here is derived from an EMBL/GenBank/DDBJ whole genome shotgun (WGS) entry which is preliminary data.</text>
</comment>
<keyword evidence="6 11" id="KW-0812">Transmembrane</keyword>
<evidence type="ECO:0000259" key="12">
    <source>
        <dbReference type="Pfam" id="PF09335"/>
    </source>
</evidence>
<evidence type="ECO:0000256" key="8">
    <source>
        <dbReference type="ARBA" id="ARBA00023034"/>
    </source>
</evidence>
<dbReference type="PANTHER" id="PTHR47549">
    <property type="entry name" value="GOLGI APPARATUS MEMBRANE PROTEIN TVP38-RELATED"/>
    <property type="match status" value="1"/>
</dbReference>
<dbReference type="AlphaFoldDB" id="A0A8H3YGB3"/>
<evidence type="ECO:0000313" key="13">
    <source>
        <dbReference type="EMBL" id="GHJ88103.1"/>
    </source>
</evidence>
<evidence type="ECO:0000256" key="3">
    <source>
        <dbReference type="ARBA" id="ARBA00008640"/>
    </source>
</evidence>
<evidence type="ECO:0000256" key="6">
    <source>
        <dbReference type="ARBA" id="ARBA00022692"/>
    </source>
</evidence>
<accession>A0A8H3YGB3</accession>
<dbReference type="Pfam" id="PF09335">
    <property type="entry name" value="VTT_dom"/>
    <property type="match status" value="1"/>
</dbReference>
<proteinExistence type="inferred from homology"/>
<evidence type="ECO:0000256" key="10">
    <source>
        <dbReference type="SAM" id="MobiDB-lite"/>
    </source>
</evidence>
<dbReference type="GO" id="GO:0016192">
    <property type="term" value="P:vesicle-mediated transport"/>
    <property type="evidence" value="ECO:0007669"/>
    <property type="project" value="TreeGrafter"/>
</dbReference>
<evidence type="ECO:0000256" key="1">
    <source>
        <dbReference type="ARBA" id="ARBA00002978"/>
    </source>
</evidence>
<feature type="region of interest" description="Disordered" evidence="10">
    <location>
        <begin position="323"/>
        <end position="345"/>
    </location>
</feature>
<dbReference type="PANTHER" id="PTHR47549:SF1">
    <property type="entry name" value="GOLGI APPARATUS MEMBRANE PROTEIN TVP38"/>
    <property type="match status" value="1"/>
</dbReference>
<keyword evidence="9 11" id="KW-0472">Membrane</keyword>
<comment type="similarity">
    <text evidence="3">Belongs to the TVP38/TMEM64 family.</text>
</comment>
<feature type="transmembrane region" description="Helical" evidence="11">
    <location>
        <begin position="228"/>
        <end position="249"/>
    </location>
</feature>
<dbReference type="OrthoDB" id="166803at2759"/>
<sequence length="345" mass="37736">MSRPLTAILRTTVHGATHRYRRATSKQKALFFVFCALNVVLLATIIIITPHGIALYMQRFAEAIRDMHGWGAALLFLMVVLASHPPLFGFAFSMSLIGYTFGFWRGAALAVAASMTGAAVAFLSVRTFFLQWMKQFGSGKSDKWDAFSHVVKAKGTILIIMIRWCPLPWALGNGLFASIESVSFSSFMLANLLLQPRLLVPVFIGSRLVSLVNDDTEDGVPVDNVAKWINMISIILGLGISLGTGWFIYHATLQQMRELGYDGAVPASEAEEARDFLEQNALLGDYSGDEEEDEGAEGGVVGERTQLRGFRVGGDLERRVEEGAGDVTRGFTKNGKTGGFRSGRI</sequence>
<dbReference type="Proteomes" id="UP000620104">
    <property type="component" value="Unassembled WGS sequence"/>
</dbReference>
<evidence type="ECO:0000256" key="4">
    <source>
        <dbReference type="ARBA" id="ARBA00013533"/>
    </source>
</evidence>
<feature type="transmembrane region" description="Helical" evidence="11">
    <location>
        <begin position="29"/>
        <end position="53"/>
    </location>
</feature>
<comment type="function">
    <text evidence="1">Golgi membrane protein involved in vesicular trafficking and spindle migration.</text>
</comment>
<keyword evidence="8" id="KW-0333">Golgi apparatus</keyword>
<keyword evidence="14" id="KW-1185">Reference proteome</keyword>
<feature type="compositionally biased region" description="Gly residues" evidence="10">
    <location>
        <begin position="336"/>
        <end position="345"/>
    </location>
</feature>
<feature type="transmembrane region" description="Helical" evidence="11">
    <location>
        <begin position="73"/>
        <end position="97"/>
    </location>
</feature>
<protein>
    <recommendedName>
        <fullName evidence="4">Golgi apparatus membrane protein TVP38</fullName>
    </recommendedName>
    <alternativeName>
        <fullName evidence="5">Golgi apparatus membrane protein tvp38</fullName>
    </alternativeName>
</protein>
<evidence type="ECO:0000313" key="14">
    <source>
        <dbReference type="Proteomes" id="UP000620104"/>
    </source>
</evidence>
<evidence type="ECO:0000256" key="5">
    <source>
        <dbReference type="ARBA" id="ARBA00020673"/>
    </source>
</evidence>
<evidence type="ECO:0000256" key="7">
    <source>
        <dbReference type="ARBA" id="ARBA00022989"/>
    </source>
</evidence>